<keyword evidence="2" id="KW-1185">Reference proteome</keyword>
<name>A0ABZ2CM16_9BACI</name>
<accession>A0ABZ2CM16</accession>
<proteinExistence type="predicted"/>
<evidence type="ECO:0000313" key="1">
    <source>
        <dbReference type="EMBL" id="WWA28262.1"/>
    </source>
</evidence>
<dbReference type="RefSeq" id="WP_035202278.1">
    <property type="nucleotide sequence ID" value="NZ_CP144921.1"/>
</dbReference>
<organism evidence="1 2">
    <name type="scientific">Shouchella rhizosphaerae</name>
    <dbReference type="NCBI Taxonomy" id="866786"/>
    <lineage>
        <taxon>Bacteria</taxon>
        <taxon>Bacillati</taxon>
        <taxon>Bacillota</taxon>
        <taxon>Bacilli</taxon>
        <taxon>Bacillales</taxon>
        <taxon>Bacillaceae</taxon>
        <taxon>Shouchella</taxon>
    </lineage>
</organism>
<evidence type="ECO:0008006" key="3">
    <source>
        <dbReference type="Google" id="ProtNLM"/>
    </source>
</evidence>
<protein>
    <recommendedName>
        <fullName evidence="3">DUF3221 domain-containing protein</fullName>
    </recommendedName>
</protein>
<reference evidence="1 2" key="1">
    <citation type="submission" date="2024-01" db="EMBL/GenBank/DDBJ databases">
        <title>Culturomics analysis of mouse respiratory tract.</title>
        <authorList>
            <person name="Phillips A.M."/>
            <person name="Collette N.M."/>
            <person name="Mageeney C.M."/>
            <person name="Sinha A."/>
            <person name="Hern K.E."/>
            <person name="Arkin A.P."/>
            <person name="Williams K.P."/>
            <person name="Branda S."/>
        </authorList>
    </citation>
    <scope>NUCLEOTIDE SEQUENCE [LARGE SCALE GENOMIC DNA]</scope>
    <source>
        <strain evidence="1 2">CP20</strain>
    </source>
</reference>
<gene>
    <name evidence="1" type="ORF">V5G21_10810</name>
</gene>
<dbReference type="Proteomes" id="UP001341136">
    <property type="component" value="Chromosome"/>
</dbReference>
<dbReference type="EMBL" id="CP144921">
    <property type="protein sequence ID" value="WWA28262.1"/>
    <property type="molecule type" value="Genomic_DNA"/>
</dbReference>
<evidence type="ECO:0000313" key="2">
    <source>
        <dbReference type="Proteomes" id="UP001341136"/>
    </source>
</evidence>
<sequence>MNKFFTLLLICMIAVITYLVIFNNTENSFGDTNGITVEFEDSKNKKPIQIKSEKDIEYIQHTLNNIKWGDVIEISASSPPDYVVKDEAFSFSIWVLNSTKIEVYDEKEKRLGVIPVEDQEEFLNIIDP</sequence>